<dbReference type="STRING" id="1123349.SAMN02744037_02201"/>
<name>A0A1M6RWU9_9FIRM</name>
<protein>
    <submittedName>
        <fullName evidence="1">HEAT repeat-containing protein</fullName>
    </submittedName>
</protein>
<dbReference type="Proteomes" id="UP000242497">
    <property type="component" value="Unassembled WGS sequence"/>
</dbReference>
<keyword evidence="2" id="KW-1185">Reference proteome</keyword>
<evidence type="ECO:0000313" key="1">
    <source>
        <dbReference type="EMBL" id="SHK37025.1"/>
    </source>
</evidence>
<dbReference type="SUPFAM" id="SSF48371">
    <property type="entry name" value="ARM repeat"/>
    <property type="match status" value="1"/>
</dbReference>
<dbReference type="EMBL" id="FRAE01000063">
    <property type="protein sequence ID" value="SHK37025.1"/>
    <property type="molecule type" value="Genomic_DNA"/>
</dbReference>
<organism evidence="1 2">
    <name type="scientific">Tepidibacter formicigenes DSM 15518</name>
    <dbReference type="NCBI Taxonomy" id="1123349"/>
    <lineage>
        <taxon>Bacteria</taxon>
        <taxon>Bacillati</taxon>
        <taxon>Bacillota</taxon>
        <taxon>Clostridia</taxon>
        <taxon>Peptostreptococcales</taxon>
        <taxon>Peptostreptococcaceae</taxon>
        <taxon>Tepidibacter</taxon>
    </lineage>
</organism>
<accession>A0A1M6RWU9</accession>
<dbReference type="InterPro" id="IPR011989">
    <property type="entry name" value="ARM-like"/>
</dbReference>
<dbReference type="Pfam" id="PF13646">
    <property type="entry name" value="HEAT_2"/>
    <property type="match status" value="1"/>
</dbReference>
<gene>
    <name evidence="1" type="ORF">SAMN02744037_02201</name>
</gene>
<evidence type="ECO:0000313" key="2">
    <source>
        <dbReference type="Proteomes" id="UP000242497"/>
    </source>
</evidence>
<proteinExistence type="predicted"/>
<dbReference type="AlphaFoldDB" id="A0A1M6RWU9"/>
<dbReference type="Gene3D" id="1.25.10.10">
    <property type="entry name" value="Leucine-rich Repeat Variant"/>
    <property type="match status" value="1"/>
</dbReference>
<dbReference type="InterPro" id="IPR016024">
    <property type="entry name" value="ARM-type_fold"/>
</dbReference>
<sequence length="219" mass="25811">MLSWENIDNLEDFFITYLLYKEGKDIIQISKIRNVSIDQVNRDIIKAKENLKKYTKKDKKNIVHKLLEMDKEQRINYISSLEKESLTDLKKKLYKRILQEKNAEDLMILLWIAGEFKDDRFLNIIHSISNHPHGGVRRMAYSAMGKINSSESIDFLHKGLIDSKPQVRQYSAKALMKLGNETSLRKLKNLITNPREKQYVKRAFLEAIKSIEKRMLINK</sequence>
<reference evidence="2" key="1">
    <citation type="submission" date="2016-11" db="EMBL/GenBank/DDBJ databases">
        <authorList>
            <person name="Varghese N."/>
            <person name="Submissions S."/>
        </authorList>
    </citation>
    <scope>NUCLEOTIDE SEQUENCE [LARGE SCALE GENOMIC DNA]</scope>
    <source>
        <strain evidence="2">DSM 15518</strain>
    </source>
</reference>